<dbReference type="Proteomes" id="UP000322530">
    <property type="component" value="Unassembled WGS sequence"/>
</dbReference>
<evidence type="ECO:0000313" key="2">
    <source>
        <dbReference type="Proteomes" id="UP000322530"/>
    </source>
</evidence>
<accession>A0A5A5TH63</accession>
<dbReference type="AlphaFoldDB" id="A0A5A5TH63"/>
<comment type="caution">
    <text evidence="1">The sequence shown here is derived from an EMBL/GenBank/DDBJ whole genome shotgun (WGS) entry which is preliminary data.</text>
</comment>
<name>A0A5A5TH63_9CHLR</name>
<sequence>MTRDGAHLDVVDEAIHVLSKGDPDRQSRELLSLLYGISGLTFHDQTDKDWLDRRFAMLEDLLEDSWTFRRLRERAEEKGIAIGKQIGEQKGIAIGEQKGIAIGEQKGIAIGEQKGEQIGEQRGMLKPLRYFVKRRFPMLLPLVEEFSQKTFTEDVLNTALFQIAQAQTEAEARHHLLAALHSNS</sequence>
<protein>
    <submittedName>
        <fullName evidence="1">Uncharacterized protein</fullName>
    </submittedName>
</protein>
<dbReference type="RefSeq" id="WP_149403195.1">
    <property type="nucleotide sequence ID" value="NZ_BIXY01000066.1"/>
</dbReference>
<reference evidence="1 2" key="1">
    <citation type="submission" date="2019-01" db="EMBL/GenBank/DDBJ databases">
        <title>Draft genome sequence of Dictyobacter sp. Uno17.</title>
        <authorList>
            <person name="Wang C.M."/>
            <person name="Zheng Y."/>
            <person name="Sakai Y."/>
            <person name="Abe K."/>
            <person name="Yokota A."/>
            <person name="Yabe S."/>
        </authorList>
    </citation>
    <scope>NUCLEOTIDE SEQUENCE [LARGE SCALE GENOMIC DNA]</scope>
    <source>
        <strain evidence="1 2">Uno17</strain>
    </source>
</reference>
<gene>
    <name evidence="1" type="ORF">KDI_38680</name>
</gene>
<proteinExistence type="predicted"/>
<evidence type="ECO:0000313" key="1">
    <source>
        <dbReference type="EMBL" id="GCF10304.1"/>
    </source>
</evidence>
<organism evidence="1 2">
    <name type="scientific">Dictyobacter arantiisoli</name>
    <dbReference type="NCBI Taxonomy" id="2014874"/>
    <lineage>
        <taxon>Bacteria</taxon>
        <taxon>Bacillati</taxon>
        <taxon>Chloroflexota</taxon>
        <taxon>Ktedonobacteria</taxon>
        <taxon>Ktedonobacterales</taxon>
        <taxon>Dictyobacteraceae</taxon>
        <taxon>Dictyobacter</taxon>
    </lineage>
</organism>
<dbReference type="EMBL" id="BIXY01000066">
    <property type="protein sequence ID" value="GCF10304.1"/>
    <property type="molecule type" value="Genomic_DNA"/>
</dbReference>
<dbReference type="OrthoDB" id="9806590at2"/>
<keyword evidence="2" id="KW-1185">Reference proteome</keyword>